<dbReference type="FunFam" id="3.40.50.300:FF:000428">
    <property type="entry name" value="TATA-binding protein-associated factor 172"/>
    <property type="match status" value="1"/>
</dbReference>
<dbReference type="InterPro" id="IPR049730">
    <property type="entry name" value="SNF2/RAD54-like_C"/>
</dbReference>
<feature type="compositionally biased region" description="Low complexity" evidence="12">
    <location>
        <begin position="202"/>
        <end position="215"/>
    </location>
</feature>
<feature type="compositionally biased region" description="Basic and acidic residues" evidence="12">
    <location>
        <begin position="1082"/>
        <end position="1103"/>
    </location>
</feature>
<dbReference type="PROSITE" id="PS51192">
    <property type="entry name" value="HELICASE_ATP_BIND_1"/>
    <property type="match status" value="1"/>
</dbReference>
<dbReference type="InterPro" id="IPR011989">
    <property type="entry name" value="ARM-like"/>
</dbReference>
<dbReference type="CDD" id="cd17999">
    <property type="entry name" value="DEXHc_Mot1"/>
    <property type="match status" value="1"/>
</dbReference>
<feature type="compositionally biased region" description="Polar residues" evidence="12">
    <location>
        <begin position="222"/>
        <end position="239"/>
    </location>
</feature>
<dbReference type="Proteomes" id="UP000724874">
    <property type="component" value="Unassembled WGS sequence"/>
</dbReference>
<evidence type="ECO:0000256" key="3">
    <source>
        <dbReference type="ARBA" id="ARBA00022737"/>
    </source>
</evidence>
<dbReference type="Pfam" id="PF12054">
    <property type="entry name" value="DUF3535"/>
    <property type="match status" value="1"/>
</dbReference>
<dbReference type="SUPFAM" id="SSF48371">
    <property type="entry name" value="ARM repeat"/>
    <property type="match status" value="1"/>
</dbReference>
<dbReference type="InterPro" id="IPR000330">
    <property type="entry name" value="SNF2_N"/>
</dbReference>
<dbReference type="InterPro" id="IPR022707">
    <property type="entry name" value="Mot1_central_dom"/>
</dbReference>
<protein>
    <recommendedName>
        <fullName evidence="10">TATA-binding protein-associated factor mot1</fullName>
    </recommendedName>
    <alternativeName>
        <fullName evidence="11">Modifier of transcription 1</fullName>
    </alternativeName>
</protein>
<evidence type="ECO:0000256" key="11">
    <source>
        <dbReference type="ARBA" id="ARBA00081329"/>
    </source>
</evidence>
<evidence type="ECO:0000256" key="9">
    <source>
        <dbReference type="ARBA" id="ARBA00023242"/>
    </source>
</evidence>
<dbReference type="GO" id="GO:0005634">
    <property type="term" value="C:nucleus"/>
    <property type="evidence" value="ECO:0007669"/>
    <property type="project" value="UniProtKB-SubCell"/>
</dbReference>
<dbReference type="GO" id="GO:0017025">
    <property type="term" value="F:TBP-class protein binding"/>
    <property type="evidence" value="ECO:0007669"/>
    <property type="project" value="InterPro"/>
</dbReference>
<organism evidence="15 16">
    <name type="scientific">Gymnopilus junonius</name>
    <name type="common">Spectacular rustgill mushroom</name>
    <name type="synonym">Gymnopilus spectabilis subsp. junonius</name>
    <dbReference type="NCBI Taxonomy" id="109634"/>
    <lineage>
        <taxon>Eukaryota</taxon>
        <taxon>Fungi</taxon>
        <taxon>Dikarya</taxon>
        <taxon>Basidiomycota</taxon>
        <taxon>Agaricomycotina</taxon>
        <taxon>Agaricomycetes</taxon>
        <taxon>Agaricomycetidae</taxon>
        <taxon>Agaricales</taxon>
        <taxon>Agaricineae</taxon>
        <taxon>Hymenogastraceae</taxon>
        <taxon>Gymnopilus</taxon>
    </lineage>
</organism>
<dbReference type="InterPro" id="IPR044078">
    <property type="entry name" value="Mot1_ATP-bd"/>
</dbReference>
<dbReference type="Gene3D" id="3.40.50.300">
    <property type="entry name" value="P-loop containing nucleotide triphosphate hydrolases"/>
    <property type="match status" value="1"/>
</dbReference>
<evidence type="ECO:0000256" key="7">
    <source>
        <dbReference type="ARBA" id="ARBA00022840"/>
    </source>
</evidence>
<dbReference type="EMBL" id="JADNYJ010000078">
    <property type="protein sequence ID" value="KAF8889776.1"/>
    <property type="molecule type" value="Genomic_DNA"/>
</dbReference>
<evidence type="ECO:0000256" key="12">
    <source>
        <dbReference type="SAM" id="MobiDB-lite"/>
    </source>
</evidence>
<evidence type="ECO:0000259" key="14">
    <source>
        <dbReference type="PROSITE" id="PS51194"/>
    </source>
</evidence>
<evidence type="ECO:0000313" key="15">
    <source>
        <dbReference type="EMBL" id="KAF8889776.1"/>
    </source>
</evidence>
<evidence type="ECO:0000256" key="1">
    <source>
        <dbReference type="ARBA" id="ARBA00004123"/>
    </source>
</evidence>
<comment type="subcellular location">
    <subcellularLocation>
        <location evidence="1">Nucleus</location>
    </subcellularLocation>
</comment>
<keyword evidence="9" id="KW-0539">Nucleus</keyword>
<dbReference type="InterPro" id="IPR044972">
    <property type="entry name" value="Mot1"/>
</dbReference>
<dbReference type="GO" id="GO:0005524">
    <property type="term" value="F:ATP binding"/>
    <property type="evidence" value="ECO:0007669"/>
    <property type="project" value="UniProtKB-KW"/>
</dbReference>
<evidence type="ECO:0000256" key="6">
    <source>
        <dbReference type="ARBA" id="ARBA00022806"/>
    </source>
</evidence>
<comment type="caution">
    <text evidence="15">The sequence shown here is derived from an EMBL/GenBank/DDBJ whole genome shotgun (WGS) entry which is preliminary data.</text>
</comment>
<feature type="domain" description="Helicase ATP-binding" evidence="13">
    <location>
        <begin position="1361"/>
        <end position="1534"/>
    </location>
</feature>
<dbReference type="InterPro" id="IPR014001">
    <property type="entry name" value="Helicase_ATP-bd"/>
</dbReference>
<dbReference type="Pfam" id="PF00176">
    <property type="entry name" value="SNF2-rel_dom"/>
    <property type="match status" value="1"/>
</dbReference>
<keyword evidence="3" id="KW-0677">Repeat</keyword>
<evidence type="ECO:0000256" key="10">
    <source>
        <dbReference type="ARBA" id="ARBA00073046"/>
    </source>
</evidence>
<evidence type="ECO:0000256" key="4">
    <source>
        <dbReference type="ARBA" id="ARBA00022741"/>
    </source>
</evidence>
<dbReference type="PANTHER" id="PTHR36498">
    <property type="entry name" value="TATA-BINDING PROTEIN-ASSOCIATED FACTOR 172"/>
    <property type="match status" value="1"/>
</dbReference>
<keyword evidence="6" id="KW-0347">Helicase</keyword>
<keyword evidence="16" id="KW-1185">Reference proteome</keyword>
<feature type="region of interest" description="Disordered" evidence="12">
    <location>
        <begin position="192"/>
        <end position="257"/>
    </location>
</feature>
<accession>A0A9P5NGK2</accession>
<reference evidence="15" key="1">
    <citation type="submission" date="2020-11" db="EMBL/GenBank/DDBJ databases">
        <authorList>
            <consortium name="DOE Joint Genome Institute"/>
            <person name="Ahrendt S."/>
            <person name="Riley R."/>
            <person name="Andreopoulos W."/>
            <person name="LaButti K."/>
            <person name="Pangilinan J."/>
            <person name="Ruiz-duenas F.J."/>
            <person name="Barrasa J.M."/>
            <person name="Sanchez-Garcia M."/>
            <person name="Camarero S."/>
            <person name="Miyauchi S."/>
            <person name="Serrano A."/>
            <person name="Linde D."/>
            <person name="Babiker R."/>
            <person name="Drula E."/>
            <person name="Ayuso-Fernandez I."/>
            <person name="Pacheco R."/>
            <person name="Padilla G."/>
            <person name="Ferreira P."/>
            <person name="Barriuso J."/>
            <person name="Kellner H."/>
            <person name="Castanera R."/>
            <person name="Alfaro M."/>
            <person name="Ramirez L."/>
            <person name="Pisabarro A.G."/>
            <person name="Kuo A."/>
            <person name="Tritt A."/>
            <person name="Lipzen A."/>
            <person name="He G."/>
            <person name="Yan M."/>
            <person name="Ng V."/>
            <person name="Cullen D."/>
            <person name="Martin F."/>
            <person name="Rosso M.-N."/>
            <person name="Henrissat B."/>
            <person name="Hibbett D."/>
            <person name="Martinez A.T."/>
            <person name="Grigoriev I.V."/>
        </authorList>
    </citation>
    <scope>NUCLEOTIDE SEQUENCE</scope>
    <source>
        <strain evidence="15">AH 44721</strain>
    </source>
</reference>
<keyword evidence="4" id="KW-0547">Nucleotide-binding</keyword>
<evidence type="ECO:0000256" key="5">
    <source>
        <dbReference type="ARBA" id="ARBA00022801"/>
    </source>
</evidence>
<dbReference type="PROSITE" id="PS51194">
    <property type="entry name" value="HELICASE_CTER"/>
    <property type="match status" value="1"/>
</dbReference>
<keyword evidence="8" id="KW-0238">DNA-binding</keyword>
<evidence type="ECO:0000256" key="8">
    <source>
        <dbReference type="ARBA" id="ARBA00023125"/>
    </source>
</evidence>
<gene>
    <name evidence="15" type="ORF">CPB84DRAFT_1711607</name>
</gene>
<dbReference type="Gene3D" id="1.25.10.10">
    <property type="entry name" value="Leucine-rich Repeat Variant"/>
    <property type="match status" value="2"/>
</dbReference>
<dbReference type="Pfam" id="PF00271">
    <property type="entry name" value="Helicase_C"/>
    <property type="match status" value="1"/>
</dbReference>
<dbReference type="InterPro" id="IPR001650">
    <property type="entry name" value="Helicase_C-like"/>
</dbReference>
<keyword evidence="7" id="KW-0067">ATP-binding</keyword>
<dbReference type="FunFam" id="3.40.50.10810:FF:000009">
    <property type="entry name" value="B-TFIID TATA-box-binding protein-associated factor 1"/>
    <property type="match status" value="1"/>
</dbReference>
<sequence>MTSRLDRLLLLLDTGSSPSVRNTAAKQIAQLAVKSVISDVTIVEDDLKAGTSRHQVPLNDSSAWQELLAVVARILPLLHSKSFESRTAASVALSQIFSLVPVWTPLQHGDIDMDAAQDSLEPPDFPSFSVRDLLEKGNLLLASSGKEFAKPAGILSSALEVRKARKDAMARLGLGFLDTVEDDMGLDKEFAAEMDLDPSNPTSTTTEADSTAASSPMDLCPSETTFQNDPSPSTRSVTPNLPPTTGGPPEADSSVLSARERNRLKRKRKLGSSAFVAPPPQSAGAKYAATASGTSNKVRLINSEEKTGQVSRLSSPTLGAAADKVVIDPSKGGAISPKVAKQSKALEVENGQWIWDGVVKVLEVDLFSASWEVRHGAAMAMRELLKLQGQCGGMKNGCSVTQNELAHEKWCNDLAAKFLCIFVLDRFSDFVSDQVVAPVRETVSQTLASLLIHMPRRSLLHVHSVLLQMIRQGFVSGIDNKSPQDFEKGYVWEVRHAGLLGIKYEVAVRSDLFNEPYSKVDFVKQEDVAQDDGLAVLSDVVGAAILGLGDDDDDVRSVAASCLLPVAGHIVKQLPGSLEQILIVLWRCLSGMKDDLSSSVGVVMDLLGKMVAYEEVIEVLAEERVSLPLATLARTLFPFFRHTIPNVRLAVVKTLHSFMTVSSLQKNWITTPFVRLLFQNLICEERADIRDASLSAWRTALSLLSELPDGTKDVIPQQLILDWYATVMTPLGVAINVSTFYNPSLASDAVLPPERHNVDKNMLTQDLSLINVEVIIKARIATSIALAYVMVYWPAESLDQFFQPLLLHYIDSSTMLHKFLAATIAEEWARRYTDFSQSIFSRRNLLDISTLAQEISNRTLAWLQGKPLPAYQEMYFALARIHSDCVSLLQMFAIDCKLPMSSIPNLGNEIDITGTNSKAFNIETAQKAVGIHFTTLKNSLGRTRKKELSFIVEKRTNVLASIERYNEQKSQHDIRIASAFASAFVAFRSTPDKVSPIVKGIMNGIKYEENFDLQTRSATAVASFIEFCADHNISQPPDKIVKNLCTFLCQDVDHTPTFTYSRHVTDGILSFQTPNSSGVSKSNKESVSEKDKPQSEKSQDAKKAALARRGASQAFQQLSAKFGPRLLQVVPNMWISMASGLLSTCQTGSLEERDSLIDKQHGQDVIDSLSVLEDVVPTFHEKLWPKLFDIFPMIGQLLQSHFAIIRQAAARCFATICDVMTPQAMRHVIENIIPLLQDPLALENRQGATELIFHIVNRLDIKALPYVIFMVVPILGRMSDSNEQIRSTATNVFASLVKMVPLEIGLPDPPGFPEDLLKRRETEREFLSQLLDGSKVEQYVLPVKIKAELRKYQQEGVNWLAFLAKYQLHGILCDDMGLGKTLQSICILAGKHFERADRHQKTQSPDSVHLPSLIVCPPTLTGHWYYEIQKYTDTLRPVLYTGNSRERARLLTKLKSFDVVITSYEVVRNDITNLEGQNWLYCILDEGHVIKNSKTKLTKAVKNIQAEHRLILSGTPIQNNVLELWSLFDFLMPGFLGTEASFNERFGKPILSNRDGKAKNAEAAALALEALHKQVLPFLLRRLKEDVLNDLPPKIIQDYYCELSELQKSLYDDFSKSKANSLAADTVNTGQGNASHTGQQHIFQSLQYLRKLCNHPALVLKANAEAIDAAFSRLGLSPPSRDLHDIQHAPKLLALRQLLQDCGIGCAPAMNAELQKTELIDTIPENDSPFSQHRVLIFCQMKQMLDIIENDLFKVHMPSVTYMRLDGEVDTNKRHAIVQTFNGDPSIDCLLLTTHVGGLGLTLTGADTVIFVEHDWNPMKDLQAMDRAHRIGQKKVVNVYRLITKGTLEEKIMGLQRFKLNIANSVVTQQNSGLTSMDTDLVLDLFKRTSEEEDALAAAKAKAREQSGTISQKSVLQGLEDLPAEEEYEGLDLSSFMSSLGR</sequence>
<dbReference type="OrthoDB" id="10252227at2759"/>
<proteinExistence type="inferred from homology"/>
<evidence type="ECO:0000256" key="2">
    <source>
        <dbReference type="ARBA" id="ARBA00007025"/>
    </source>
</evidence>
<dbReference type="InterPro" id="IPR016024">
    <property type="entry name" value="ARM-type_fold"/>
</dbReference>
<comment type="similarity">
    <text evidence="2">Belongs to the SNF2/RAD54 helicase family.</text>
</comment>
<dbReference type="Gene3D" id="3.40.50.10810">
    <property type="entry name" value="Tandem AAA-ATPase domain"/>
    <property type="match status" value="1"/>
</dbReference>
<evidence type="ECO:0000313" key="16">
    <source>
        <dbReference type="Proteomes" id="UP000724874"/>
    </source>
</evidence>
<name>A0A9P5NGK2_GYMJU</name>
<dbReference type="GO" id="GO:0004386">
    <property type="term" value="F:helicase activity"/>
    <property type="evidence" value="ECO:0007669"/>
    <property type="project" value="UniProtKB-KW"/>
</dbReference>
<feature type="domain" description="Helicase C-terminal" evidence="14">
    <location>
        <begin position="1715"/>
        <end position="1874"/>
    </location>
</feature>
<feature type="region of interest" description="Disordered" evidence="12">
    <location>
        <begin position="1074"/>
        <end position="1103"/>
    </location>
</feature>
<dbReference type="GO" id="GO:0003677">
    <property type="term" value="F:DNA binding"/>
    <property type="evidence" value="ECO:0007669"/>
    <property type="project" value="UniProtKB-KW"/>
</dbReference>
<dbReference type="InterPro" id="IPR027417">
    <property type="entry name" value="P-loop_NTPase"/>
</dbReference>
<dbReference type="SMART" id="SM00490">
    <property type="entry name" value="HELICc"/>
    <property type="match status" value="1"/>
</dbReference>
<keyword evidence="5" id="KW-0378">Hydrolase</keyword>
<dbReference type="SMART" id="SM00487">
    <property type="entry name" value="DEXDc"/>
    <property type="match status" value="1"/>
</dbReference>
<evidence type="ECO:0000259" key="13">
    <source>
        <dbReference type="PROSITE" id="PS51192"/>
    </source>
</evidence>
<dbReference type="InterPro" id="IPR038718">
    <property type="entry name" value="SNF2-like_sf"/>
</dbReference>
<dbReference type="PANTHER" id="PTHR36498:SF1">
    <property type="entry name" value="TATA-BINDING PROTEIN-ASSOCIATED FACTOR 172"/>
    <property type="match status" value="1"/>
</dbReference>
<dbReference type="GO" id="GO:0016887">
    <property type="term" value="F:ATP hydrolysis activity"/>
    <property type="evidence" value="ECO:0007669"/>
    <property type="project" value="InterPro"/>
</dbReference>
<dbReference type="SUPFAM" id="SSF52540">
    <property type="entry name" value="P-loop containing nucleoside triphosphate hydrolases"/>
    <property type="match status" value="2"/>
</dbReference>
<dbReference type="CDD" id="cd18793">
    <property type="entry name" value="SF2_C_SNF"/>
    <property type="match status" value="1"/>
</dbReference>